<keyword evidence="1" id="KW-1133">Transmembrane helix</keyword>
<dbReference type="Proteomes" id="UP000006371">
    <property type="component" value="Chromosome"/>
</dbReference>
<evidence type="ECO:0000313" key="3">
    <source>
        <dbReference type="Proteomes" id="UP000006371"/>
    </source>
</evidence>
<dbReference type="KEGG" id="ssp:SSP1215"/>
<feature type="transmembrane region" description="Helical" evidence="1">
    <location>
        <begin position="6"/>
        <end position="25"/>
    </location>
</feature>
<dbReference type="SUPFAM" id="SSF54523">
    <property type="entry name" value="Pili subunits"/>
    <property type="match status" value="1"/>
</dbReference>
<dbReference type="EMBL" id="AP008934">
    <property type="protein sequence ID" value="BAE18360.1"/>
    <property type="molecule type" value="Genomic_DNA"/>
</dbReference>
<protein>
    <submittedName>
        <fullName evidence="2">Putative competence protein</fullName>
    </submittedName>
</protein>
<dbReference type="eggNOG" id="COG2165">
    <property type="taxonomic scope" value="Bacteria"/>
</dbReference>
<proteinExistence type="predicted"/>
<keyword evidence="3" id="KW-1185">Reference proteome</keyword>
<dbReference type="PATRIC" id="fig|342451.11.peg.1213"/>
<keyword evidence="1" id="KW-0812">Transmembrane</keyword>
<dbReference type="PIRSF" id="PIRSF021292">
    <property type="entry name" value="Competence_ComGD"/>
    <property type="match status" value="1"/>
</dbReference>
<reference evidence="2 3" key="1">
    <citation type="journal article" date="2005" name="Proc. Natl. Acad. Sci. U.S.A.">
        <title>Whole genome sequence of Staphylococcus saprophyticus reveals the pathogenesis of uncomplicated urinary tract infection.</title>
        <authorList>
            <person name="Kuroda M."/>
            <person name="Yamashita A."/>
            <person name="Hirakawa H."/>
            <person name="Kumano M."/>
            <person name="Morikawa K."/>
            <person name="Higashide M."/>
            <person name="Maruyama A."/>
            <person name="Inose Y."/>
            <person name="Matoba K."/>
            <person name="Toh H."/>
            <person name="Kuhara S."/>
            <person name="Hattori M."/>
            <person name="Ohta T."/>
        </authorList>
    </citation>
    <scope>NUCLEOTIDE SEQUENCE [LARGE SCALE GENOMIC DNA]</scope>
    <source>
        <strain evidence="3">ATCC 15305 / DSM 20229 / NCIMB 8711 / NCTC 7292 / S-41</strain>
    </source>
</reference>
<dbReference type="InterPro" id="IPR045584">
    <property type="entry name" value="Pilin-like"/>
</dbReference>
<dbReference type="InterPro" id="IPR016785">
    <property type="entry name" value="ComGD"/>
</dbReference>
<gene>
    <name evidence="2" type="ordered locus">SSP1215</name>
</gene>
<sequence>MQIKSAFTYIEMLFVVCIISLLLYFQLFNISAFDTNNNKIEQRKINNLIMQFNYIKSKAIKDNQSITLVFNDYSNKIIINEQFPSNKSAKAIILPLNSFIHPRTNLKFITFNKIGETNKFGSVYLKTNKNLYKIIFHIEKGRIRYEKI</sequence>
<accession>Q49XY4</accession>
<dbReference type="AlphaFoldDB" id="Q49XY4"/>
<organism evidence="2 3">
    <name type="scientific">Staphylococcus saprophyticus subsp. saprophyticus (strain ATCC 15305 / DSM 20229 / NCIMB 8711 / NCTC 7292 / S-41)</name>
    <dbReference type="NCBI Taxonomy" id="342451"/>
    <lineage>
        <taxon>Bacteria</taxon>
        <taxon>Bacillati</taxon>
        <taxon>Bacillota</taxon>
        <taxon>Bacilli</taxon>
        <taxon>Bacillales</taxon>
        <taxon>Staphylococcaceae</taxon>
        <taxon>Staphylococcus</taxon>
    </lineage>
</organism>
<evidence type="ECO:0000256" key="1">
    <source>
        <dbReference type="SAM" id="Phobius"/>
    </source>
</evidence>
<dbReference type="NCBIfam" id="NF040982">
    <property type="entry name" value="ComGD"/>
    <property type="match status" value="1"/>
</dbReference>
<evidence type="ECO:0000313" key="2">
    <source>
        <dbReference type="EMBL" id="BAE18360.1"/>
    </source>
</evidence>
<dbReference type="HOGENOM" id="CLU_148065_0_0_9"/>
<dbReference type="GO" id="GO:0030420">
    <property type="term" value="P:establishment of competence for transformation"/>
    <property type="evidence" value="ECO:0007669"/>
    <property type="project" value="InterPro"/>
</dbReference>
<name>Q49XY4_STAS1</name>
<keyword evidence="1" id="KW-0472">Membrane</keyword>